<sequence length="146" mass="16574">MTKETIYRDILLEHARHPKNSGRLENPGLSASVHNPLCGDELELSLALSGKLIQDCRTMVRGCFICQASASIMSEMIIKKTLQEAIITGRLFDESLRKDNEDVPEMVEPLRPFLALKKHRSRIKCMKLAWDALEECANQDKNLNHT</sequence>
<accession>A0A381X7N0</accession>
<dbReference type="Pfam" id="PF01592">
    <property type="entry name" value="NifU_N"/>
    <property type="match status" value="1"/>
</dbReference>
<dbReference type="InterPro" id="IPR002871">
    <property type="entry name" value="NIF_FeS_clus_asmbl_NifU_N"/>
</dbReference>
<dbReference type="EMBL" id="UINC01014197">
    <property type="protein sequence ID" value="SVA60754.1"/>
    <property type="molecule type" value="Genomic_DNA"/>
</dbReference>
<dbReference type="SUPFAM" id="SSF82649">
    <property type="entry name" value="SufE/NifU"/>
    <property type="match status" value="1"/>
</dbReference>
<dbReference type="CDD" id="cd06664">
    <property type="entry name" value="IscU_like"/>
    <property type="match status" value="1"/>
</dbReference>
<feature type="domain" description="NIF system FeS cluster assembly NifU N-terminal" evidence="1">
    <location>
        <begin position="7"/>
        <end position="92"/>
    </location>
</feature>
<evidence type="ECO:0000313" key="2">
    <source>
        <dbReference type="EMBL" id="SVA60754.1"/>
    </source>
</evidence>
<organism evidence="2">
    <name type="scientific">marine metagenome</name>
    <dbReference type="NCBI Taxonomy" id="408172"/>
    <lineage>
        <taxon>unclassified sequences</taxon>
        <taxon>metagenomes</taxon>
        <taxon>ecological metagenomes</taxon>
    </lineage>
</organism>
<protein>
    <recommendedName>
        <fullName evidence="1">NIF system FeS cluster assembly NifU N-terminal domain-containing protein</fullName>
    </recommendedName>
</protein>
<dbReference type="GO" id="GO:0005506">
    <property type="term" value="F:iron ion binding"/>
    <property type="evidence" value="ECO:0007669"/>
    <property type="project" value="InterPro"/>
</dbReference>
<gene>
    <name evidence="2" type="ORF">METZ01_LOCUS113608</name>
</gene>
<dbReference type="Gene3D" id="3.90.1010.10">
    <property type="match status" value="1"/>
</dbReference>
<dbReference type="GO" id="GO:0051536">
    <property type="term" value="F:iron-sulfur cluster binding"/>
    <property type="evidence" value="ECO:0007669"/>
    <property type="project" value="InterPro"/>
</dbReference>
<dbReference type="AlphaFoldDB" id="A0A381X7N0"/>
<reference evidence="2" key="1">
    <citation type="submission" date="2018-05" db="EMBL/GenBank/DDBJ databases">
        <authorList>
            <person name="Lanie J.A."/>
            <person name="Ng W.-L."/>
            <person name="Kazmierczak K.M."/>
            <person name="Andrzejewski T.M."/>
            <person name="Davidsen T.M."/>
            <person name="Wayne K.J."/>
            <person name="Tettelin H."/>
            <person name="Glass J.I."/>
            <person name="Rusch D."/>
            <person name="Podicherti R."/>
            <person name="Tsui H.-C.T."/>
            <person name="Winkler M.E."/>
        </authorList>
    </citation>
    <scope>NUCLEOTIDE SEQUENCE</scope>
</reference>
<evidence type="ECO:0000259" key="1">
    <source>
        <dbReference type="Pfam" id="PF01592"/>
    </source>
</evidence>
<dbReference type="NCBIfam" id="TIGR01994">
    <property type="entry name" value="SUF_scaf_2"/>
    <property type="match status" value="1"/>
</dbReference>
<proteinExistence type="predicted"/>
<dbReference type="PANTHER" id="PTHR10093">
    <property type="entry name" value="IRON-SULFUR CLUSTER ASSEMBLY ENZYME NIFU HOMOLOG"/>
    <property type="match status" value="1"/>
</dbReference>
<name>A0A381X7N0_9ZZZZ</name>
<dbReference type="GO" id="GO:0016226">
    <property type="term" value="P:iron-sulfur cluster assembly"/>
    <property type="evidence" value="ECO:0007669"/>
    <property type="project" value="InterPro"/>
</dbReference>